<evidence type="ECO:0000256" key="2">
    <source>
        <dbReference type="SAM" id="Phobius"/>
    </source>
</evidence>
<dbReference type="InterPro" id="IPR042100">
    <property type="entry name" value="Bug_dom1"/>
</dbReference>
<dbReference type="AlphaFoldDB" id="A0A0M9WMB0"/>
<keyword evidence="2" id="KW-0472">Membrane</keyword>
<reference evidence="4" key="2">
    <citation type="submission" date="2015-01" db="EMBL/GenBank/DDBJ databases">
        <title>Draft genome sequence of potential hydrocarbon metabolising strain of Rhodococcus rhodochrous.</title>
        <authorList>
            <person name="Aggarwal R.K."/>
            <person name="Dawar C."/>
        </authorList>
    </citation>
    <scope>NUCLEOTIDE SEQUENCE [LARGE SCALE GENOMIC DNA]</scope>
    <source>
        <strain evidence="4">KG-21</strain>
    </source>
</reference>
<dbReference type="PANTHER" id="PTHR42928:SF3">
    <property type="entry name" value="UPF0065 PROTEIN YFLP"/>
    <property type="match status" value="1"/>
</dbReference>
<organism evidence="3 4">
    <name type="scientific">Rhodococcus rhodochrous KG-21</name>
    <dbReference type="NCBI Taxonomy" id="1441923"/>
    <lineage>
        <taxon>Bacteria</taxon>
        <taxon>Bacillati</taxon>
        <taxon>Actinomycetota</taxon>
        <taxon>Actinomycetes</taxon>
        <taxon>Mycobacteriales</taxon>
        <taxon>Nocardiaceae</taxon>
        <taxon>Rhodococcus</taxon>
    </lineage>
</organism>
<name>A0A0M9WMB0_RHORH</name>
<dbReference type="InterPro" id="IPR005064">
    <property type="entry name" value="BUG"/>
</dbReference>
<comment type="similarity">
    <text evidence="1">Belongs to the UPF0065 (bug) family.</text>
</comment>
<gene>
    <name evidence="3" type="ORF">Z051_20915</name>
</gene>
<dbReference type="Proteomes" id="UP000037712">
    <property type="component" value="Unassembled WGS sequence"/>
</dbReference>
<dbReference type="PIRSF" id="PIRSF017082">
    <property type="entry name" value="YflP"/>
    <property type="match status" value="1"/>
</dbReference>
<reference evidence="3 4" key="1">
    <citation type="journal article" date="2015" name="Genome Announc.">
        <title>Draft Genome Sequence of Rhodococcus rhodochrous Strain KG-21, a Soil Isolate from Oil Fields of Krishna-Godavari Basin, India.</title>
        <authorList>
            <person name="Dawar C."/>
            <person name="Aggarwal R.K."/>
        </authorList>
    </citation>
    <scope>NUCLEOTIDE SEQUENCE [LARGE SCALE GENOMIC DNA]</scope>
    <source>
        <strain evidence="3 4">KG-21</strain>
    </source>
</reference>
<dbReference type="CDD" id="cd07012">
    <property type="entry name" value="PBP2_Bug_TTT"/>
    <property type="match status" value="1"/>
</dbReference>
<evidence type="ECO:0000313" key="3">
    <source>
        <dbReference type="EMBL" id="KOS54323.1"/>
    </source>
</evidence>
<accession>A0A0M9WMB0</accession>
<dbReference type="RefSeq" id="WP_054374355.1">
    <property type="nucleotide sequence ID" value="NZ_AZYO01000072.1"/>
</dbReference>
<dbReference type="Gene3D" id="3.40.190.10">
    <property type="entry name" value="Periplasmic binding protein-like II"/>
    <property type="match status" value="1"/>
</dbReference>
<keyword evidence="2" id="KW-1133">Transmembrane helix</keyword>
<proteinExistence type="inferred from homology"/>
<evidence type="ECO:0000256" key="1">
    <source>
        <dbReference type="ARBA" id="ARBA00006987"/>
    </source>
</evidence>
<feature type="transmembrane region" description="Helical" evidence="2">
    <location>
        <begin position="12"/>
        <end position="29"/>
    </location>
</feature>
<dbReference type="EMBL" id="AZYO01000072">
    <property type="protein sequence ID" value="KOS54323.1"/>
    <property type="molecule type" value="Genomic_DNA"/>
</dbReference>
<comment type="caution">
    <text evidence="3">The sequence shown here is derived from an EMBL/GenBank/DDBJ whole genome shotgun (WGS) entry which is preliminary data.</text>
</comment>
<dbReference type="Pfam" id="PF03401">
    <property type="entry name" value="TctC"/>
    <property type="match status" value="1"/>
</dbReference>
<protein>
    <submittedName>
        <fullName evidence="3">Tricarboxylic transport membrane protein</fullName>
    </submittedName>
</protein>
<keyword evidence="2" id="KW-0812">Transmembrane</keyword>
<dbReference type="PATRIC" id="fig|1441923.3.peg.4556"/>
<sequence>MTVQLSRSVRWILGLVCVGALVVAAGIVANRSGSGADARAKLTLIAPAAAGGGWDLVARESQQALRTDAIVNNVQVVNIPGAAGTIGLSQLTELDGNSTTMMVTGTVMLGGITRNDSPVDLSDTTPVARLAEDFEVIAVPDDSPFRTLDDMLEAWRADPAAMPIGGGSAGGIDHMVAALLAREAGIDPALIRYAAYAGGGELTINLLSTAPGTPEVGISGYNDFRDLLIEGRLRPLMVVAPERLEGLDAPTSAEAGFPAVDLVNWRGYVAPAGLDEDEQQELIEIVTEMTRTEHWQDAVARNRWEESFVTGDEFGRFLEEEQQRVATILEDLDLA</sequence>
<evidence type="ECO:0000313" key="4">
    <source>
        <dbReference type="Proteomes" id="UP000037712"/>
    </source>
</evidence>
<dbReference type="PANTHER" id="PTHR42928">
    <property type="entry name" value="TRICARBOXYLATE-BINDING PROTEIN"/>
    <property type="match status" value="1"/>
</dbReference>
<dbReference type="Gene3D" id="3.40.190.150">
    <property type="entry name" value="Bordetella uptake gene, domain 1"/>
    <property type="match status" value="1"/>
</dbReference>